<evidence type="ECO:0000313" key="1">
    <source>
        <dbReference type="EMBL" id="KAL2741370.1"/>
    </source>
</evidence>
<evidence type="ECO:0000313" key="2">
    <source>
        <dbReference type="Proteomes" id="UP001607303"/>
    </source>
</evidence>
<dbReference type="EMBL" id="JAYRBN010000059">
    <property type="protein sequence ID" value="KAL2741370.1"/>
    <property type="molecule type" value="Genomic_DNA"/>
</dbReference>
<protein>
    <submittedName>
        <fullName evidence="1">Uncharacterized protein</fullName>
    </submittedName>
</protein>
<name>A0ABD2C967_VESMC</name>
<sequence length="61" mass="6763">MVDGAGAADQNVLISNDLTLKKKRFICLCTISNEVKEDNNLQRNQLDIRISKALIAQFTLG</sequence>
<accession>A0ABD2C967</accession>
<keyword evidence="2" id="KW-1185">Reference proteome</keyword>
<dbReference type="Proteomes" id="UP001607303">
    <property type="component" value="Unassembled WGS sequence"/>
</dbReference>
<proteinExistence type="predicted"/>
<gene>
    <name evidence="1" type="ORF">V1477_010431</name>
</gene>
<organism evidence="1 2">
    <name type="scientific">Vespula maculifrons</name>
    <name type="common">Eastern yellow jacket</name>
    <name type="synonym">Wasp</name>
    <dbReference type="NCBI Taxonomy" id="7453"/>
    <lineage>
        <taxon>Eukaryota</taxon>
        <taxon>Metazoa</taxon>
        <taxon>Ecdysozoa</taxon>
        <taxon>Arthropoda</taxon>
        <taxon>Hexapoda</taxon>
        <taxon>Insecta</taxon>
        <taxon>Pterygota</taxon>
        <taxon>Neoptera</taxon>
        <taxon>Endopterygota</taxon>
        <taxon>Hymenoptera</taxon>
        <taxon>Apocrita</taxon>
        <taxon>Aculeata</taxon>
        <taxon>Vespoidea</taxon>
        <taxon>Vespidae</taxon>
        <taxon>Vespinae</taxon>
        <taxon>Vespula</taxon>
    </lineage>
</organism>
<reference evidence="1 2" key="1">
    <citation type="journal article" date="2024" name="Ann. Entomol. Soc. Am.">
        <title>Genomic analyses of the southern and eastern yellowjacket wasps (Hymenoptera: Vespidae) reveal evolutionary signatures of social life.</title>
        <authorList>
            <person name="Catto M.A."/>
            <person name="Caine P.B."/>
            <person name="Orr S.E."/>
            <person name="Hunt B.G."/>
            <person name="Goodisman M.A.D."/>
        </authorList>
    </citation>
    <scope>NUCLEOTIDE SEQUENCE [LARGE SCALE GENOMIC DNA]</scope>
    <source>
        <strain evidence="1">232</strain>
        <tissue evidence="1">Head and thorax</tissue>
    </source>
</reference>
<dbReference type="AlphaFoldDB" id="A0ABD2C967"/>
<comment type="caution">
    <text evidence="1">The sequence shown here is derived from an EMBL/GenBank/DDBJ whole genome shotgun (WGS) entry which is preliminary data.</text>
</comment>